<sequence>MTPVADMWAKAAASSSSHEGAAVPDAGPWKPRKPRVRKCLCHFTPFFLTAIAAYPFGYPRTPQPRIRLAAPVIRFPCLLPSPPFHIRIAPSSRPRSSCPRSHPLGSLVEHELTEPPTGAEVEAREL</sequence>
<evidence type="ECO:0000256" key="1">
    <source>
        <dbReference type="SAM" id="MobiDB-lite"/>
    </source>
</evidence>
<organism evidence="3">
    <name type="scientific">Setaria italica</name>
    <name type="common">Foxtail millet</name>
    <name type="synonym">Panicum italicum</name>
    <dbReference type="NCBI Taxonomy" id="4555"/>
    <lineage>
        <taxon>Eukaryota</taxon>
        <taxon>Viridiplantae</taxon>
        <taxon>Streptophyta</taxon>
        <taxon>Embryophyta</taxon>
        <taxon>Tracheophyta</taxon>
        <taxon>Spermatophyta</taxon>
        <taxon>Magnoliopsida</taxon>
        <taxon>Liliopsida</taxon>
        <taxon>Poales</taxon>
        <taxon>Poaceae</taxon>
        <taxon>PACMAD clade</taxon>
        <taxon>Panicoideae</taxon>
        <taxon>Panicodae</taxon>
        <taxon>Paniceae</taxon>
        <taxon>Cenchrinae</taxon>
        <taxon>Setaria</taxon>
    </lineage>
</organism>
<evidence type="ECO:0000313" key="3">
    <source>
        <dbReference type="EMBL" id="RCV07610.1"/>
    </source>
</evidence>
<name>A0A368PRI8_SETIT</name>
<accession>A0A368PRI8</accession>
<proteinExistence type="predicted"/>
<reference evidence="3" key="2">
    <citation type="submission" date="2015-07" db="EMBL/GenBank/DDBJ databases">
        <authorList>
            <person name="Noorani M."/>
        </authorList>
    </citation>
    <scope>NUCLEOTIDE SEQUENCE</scope>
    <source>
        <strain evidence="3">Yugu1</strain>
    </source>
</reference>
<gene>
    <name evidence="3" type="ORF">SETIT_1G258600v2</name>
</gene>
<feature type="region of interest" description="Disordered" evidence="1">
    <location>
        <begin position="90"/>
        <end position="126"/>
    </location>
</feature>
<protein>
    <submittedName>
        <fullName evidence="3">Uncharacterized protein</fullName>
    </submittedName>
</protein>
<keyword evidence="2" id="KW-0812">Transmembrane</keyword>
<reference evidence="3" key="1">
    <citation type="journal article" date="2012" name="Nat. Biotechnol.">
        <title>Reference genome sequence of the model plant Setaria.</title>
        <authorList>
            <person name="Bennetzen J.L."/>
            <person name="Schmutz J."/>
            <person name="Wang H."/>
            <person name="Percifield R."/>
            <person name="Hawkins J."/>
            <person name="Pontaroli A.C."/>
            <person name="Estep M."/>
            <person name="Feng L."/>
            <person name="Vaughn J.N."/>
            <person name="Grimwood J."/>
            <person name="Jenkins J."/>
            <person name="Barry K."/>
            <person name="Lindquist E."/>
            <person name="Hellsten U."/>
            <person name="Deshpande S."/>
            <person name="Wang X."/>
            <person name="Wu X."/>
            <person name="Mitros T."/>
            <person name="Triplett J."/>
            <person name="Yang X."/>
            <person name="Ye C.Y."/>
            <person name="Mauro-Herrera M."/>
            <person name="Wang L."/>
            <person name="Li P."/>
            <person name="Sharma M."/>
            <person name="Sharma R."/>
            <person name="Ronald P.C."/>
            <person name="Panaud O."/>
            <person name="Kellogg E.A."/>
            <person name="Brutnell T.P."/>
            <person name="Doust A.N."/>
            <person name="Tuskan G.A."/>
            <person name="Rokhsar D."/>
            <person name="Devos K.M."/>
        </authorList>
    </citation>
    <scope>NUCLEOTIDE SEQUENCE [LARGE SCALE GENOMIC DNA]</scope>
    <source>
        <strain evidence="3">Yugu1</strain>
    </source>
</reference>
<dbReference type="EMBL" id="CM003528">
    <property type="protein sequence ID" value="RCV07610.1"/>
    <property type="molecule type" value="Genomic_DNA"/>
</dbReference>
<keyword evidence="2" id="KW-1133">Transmembrane helix</keyword>
<keyword evidence="2" id="KW-0472">Membrane</keyword>
<dbReference type="AlphaFoldDB" id="A0A368PRI8"/>
<feature type="compositionally biased region" description="Low complexity" evidence="1">
    <location>
        <begin position="90"/>
        <end position="101"/>
    </location>
</feature>
<feature type="transmembrane region" description="Helical" evidence="2">
    <location>
        <begin position="39"/>
        <end position="58"/>
    </location>
</feature>
<evidence type="ECO:0000256" key="2">
    <source>
        <dbReference type="SAM" id="Phobius"/>
    </source>
</evidence>